<dbReference type="SUPFAM" id="SSF64518">
    <property type="entry name" value="Phase 1 flagellin"/>
    <property type="match status" value="1"/>
</dbReference>
<dbReference type="InterPro" id="IPR001444">
    <property type="entry name" value="Flag_bb_rod_N"/>
</dbReference>
<sequence length="481" mass="49696">MTISSAFHNAASGLAAASRTARVVSDNLANALTPGYGRRSVSLAANGLSGGVRVVGVERHVDPAVVADRRRADAGFGHASTIATFHDRFQALLGMPDAPDSLTQRIAGFESALIAAESRPDSTLRLDGAVTAAADLAGSLARASEGIAGIRSDADRKIAEQVTGLNADLEHVQMLNRRIASATASGQDANALLDERQRAVDDINTLIPVRIAERPNGQIALYTEGGAVLLDGAAASFGFDPTRHVTAEMTLENGALSGLTVNGKPLDTSSGGQISGGTLGALFDIRDRLGPEAQSDLDAFARDLIERFQSPGLDPTLAPGAAGLFTDGGAAFDPANSPGIAARLQLNPALTPETGGNSWRLRAGLGAATPGEPGDSTLLQAFSAALTERRPAATGNFGTGQFTAADLGNALLSFSTQRGSRADQALGFAAAMQSEFTRIEREQGVDSDAELQTLMLVEQAFGANARVIQALDDMMATLLRL</sequence>
<dbReference type="OrthoDB" id="7181295at2"/>
<dbReference type="AlphaFoldDB" id="A0A1R3X3L1"/>
<comment type="subcellular location">
    <subcellularLocation>
        <location evidence="1">Bacterial flagellum basal body</location>
    </subcellularLocation>
    <subcellularLocation>
        <location evidence="2">Secreted</location>
    </subcellularLocation>
</comment>
<dbReference type="NCBIfam" id="TIGR02492">
    <property type="entry name" value="flgK_ends"/>
    <property type="match status" value="1"/>
</dbReference>
<evidence type="ECO:0000256" key="2">
    <source>
        <dbReference type="ARBA" id="ARBA00004613"/>
    </source>
</evidence>
<feature type="domain" description="Flagellar basal-body/hook protein C-terminal" evidence="8">
    <location>
        <begin position="444"/>
        <end position="481"/>
    </location>
</feature>
<evidence type="ECO:0000259" key="9">
    <source>
        <dbReference type="Pfam" id="PF22638"/>
    </source>
</evidence>
<keyword evidence="11" id="KW-1185">Reference proteome</keyword>
<keyword evidence="6" id="KW-0975">Bacterial flagellum</keyword>
<proteinExistence type="inferred from homology"/>
<evidence type="ECO:0000256" key="6">
    <source>
        <dbReference type="ARBA" id="ARBA00023143"/>
    </source>
</evidence>
<gene>
    <name evidence="10" type="ORF">SAMN05421849_2284</name>
</gene>
<evidence type="ECO:0000313" key="10">
    <source>
        <dbReference type="EMBL" id="SIT85255.1"/>
    </source>
</evidence>
<dbReference type="GO" id="GO:0009424">
    <property type="term" value="C:bacterial-type flagellum hook"/>
    <property type="evidence" value="ECO:0007669"/>
    <property type="project" value="InterPro"/>
</dbReference>
<dbReference type="GO" id="GO:0044780">
    <property type="term" value="P:bacterial-type flagellum assembly"/>
    <property type="evidence" value="ECO:0007669"/>
    <property type="project" value="InterPro"/>
</dbReference>
<dbReference type="Proteomes" id="UP000192455">
    <property type="component" value="Unassembled WGS sequence"/>
</dbReference>
<dbReference type="Pfam" id="PF06429">
    <property type="entry name" value="Flg_bbr_C"/>
    <property type="match status" value="1"/>
</dbReference>
<evidence type="ECO:0000256" key="1">
    <source>
        <dbReference type="ARBA" id="ARBA00004117"/>
    </source>
</evidence>
<dbReference type="InterPro" id="IPR053927">
    <property type="entry name" value="FlgK_helical"/>
</dbReference>
<protein>
    <recommendedName>
        <fullName evidence="4">Flagellar hook-associated protein 1</fullName>
    </recommendedName>
</protein>
<keyword evidence="10" id="KW-0969">Cilium</keyword>
<dbReference type="GO" id="GO:0009425">
    <property type="term" value="C:bacterial-type flagellum basal body"/>
    <property type="evidence" value="ECO:0007669"/>
    <property type="project" value="UniProtKB-SubCell"/>
</dbReference>
<dbReference type="InterPro" id="IPR010930">
    <property type="entry name" value="Flg_bb/hook_C_dom"/>
</dbReference>
<accession>A0A1R3X3L1</accession>
<reference evidence="10 11" key="1">
    <citation type="submission" date="2017-01" db="EMBL/GenBank/DDBJ databases">
        <authorList>
            <person name="Mah S.A."/>
            <person name="Swanson W.J."/>
            <person name="Moy G.W."/>
            <person name="Vacquier V.D."/>
        </authorList>
    </citation>
    <scope>NUCLEOTIDE SEQUENCE [LARGE SCALE GENOMIC DNA]</scope>
    <source>
        <strain evidence="10 11">DSM 21219</strain>
    </source>
</reference>
<dbReference type="Pfam" id="PF00460">
    <property type="entry name" value="Flg_bb_rod"/>
    <property type="match status" value="1"/>
</dbReference>
<keyword evidence="5" id="KW-0964">Secreted</keyword>
<feature type="domain" description="Flagellar basal body rod protein N-terminal" evidence="7">
    <location>
        <begin position="9"/>
        <end position="36"/>
    </location>
</feature>
<dbReference type="GO" id="GO:0005198">
    <property type="term" value="F:structural molecule activity"/>
    <property type="evidence" value="ECO:0007669"/>
    <property type="project" value="InterPro"/>
</dbReference>
<dbReference type="EMBL" id="FTPS01000001">
    <property type="protein sequence ID" value="SIT85255.1"/>
    <property type="molecule type" value="Genomic_DNA"/>
</dbReference>
<organism evidence="10 11">
    <name type="scientific">Pontibaca methylaminivorans</name>
    <dbReference type="NCBI Taxonomy" id="515897"/>
    <lineage>
        <taxon>Bacteria</taxon>
        <taxon>Pseudomonadati</taxon>
        <taxon>Pseudomonadota</taxon>
        <taxon>Alphaproteobacteria</taxon>
        <taxon>Rhodobacterales</taxon>
        <taxon>Roseobacteraceae</taxon>
        <taxon>Pontibaca</taxon>
    </lineage>
</organism>
<comment type="similarity">
    <text evidence="3">Belongs to the flagella basal body rod proteins family.</text>
</comment>
<evidence type="ECO:0000259" key="7">
    <source>
        <dbReference type="Pfam" id="PF00460"/>
    </source>
</evidence>
<feature type="domain" description="Flagellar hook-associated protein FlgK helical" evidence="9">
    <location>
        <begin position="98"/>
        <end position="308"/>
    </location>
</feature>
<evidence type="ECO:0000256" key="3">
    <source>
        <dbReference type="ARBA" id="ARBA00009677"/>
    </source>
</evidence>
<evidence type="ECO:0000256" key="4">
    <source>
        <dbReference type="ARBA" id="ARBA00016244"/>
    </source>
</evidence>
<dbReference type="InterPro" id="IPR002371">
    <property type="entry name" value="FlgK"/>
</dbReference>
<keyword evidence="10" id="KW-0282">Flagellum</keyword>
<dbReference type="RefSeq" id="WP_076649949.1">
    <property type="nucleotide sequence ID" value="NZ_FTPS01000001.1"/>
</dbReference>
<keyword evidence="10" id="KW-0966">Cell projection</keyword>
<evidence type="ECO:0000313" key="11">
    <source>
        <dbReference type="Proteomes" id="UP000192455"/>
    </source>
</evidence>
<dbReference type="PANTHER" id="PTHR30033">
    <property type="entry name" value="FLAGELLAR HOOK-ASSOCIATED PROTEIN 1"/>
    <property type="match status" value="1"/>
</dbReference>
<evidence type="ECO:0000256" key="5">
    <source>
        <dbReference type="ARBA" id="ARBA00022525"/>
    </source>
</evidence>
<name>A0A1R3X3L1_9RHOB</name>
<evidence type="ECO:0000259" key="8">
    <source>
        <dbReference type="Pfam" id="PF06429"/>
    </source>
</evidence>
<dbReference type="PANTHER" id="PTHR30033:SF1">
    <property type="entry name" value="FLAGELLAR HOOK-ASSOCIATED PROTEIN 1"/>
    <property type="match status" value="1"/>
</dbReference>
<dbReference type="STRING" id="515897.SAMN05421849_2284"/>
<dbReference type="Pfam" id="PF22638">
    <property type="entry name" value="FlgK_D1"/>
    <property type="match status" value="1"/>
</dbReference>
<dbReference type="GO" id="GO:0005576">
    <property type="term" value="C:extracellular region"/>
    <property type="evidence" value="ECO:0007669"/>
    <property type="project" value="UniProtKB-SubCell"/>
</dbReference>